<dbReference type="FunCoup" id="A0A0D0E4W2">
    <property type="interactions" value="479"/>
</dbReference>
<feature type="region of interest" description="Disordered" evidence="7">
    <location>
        <begin position="1"/>
        <end position="44"/>
    </location>
</feature>
<dbReference type="InterPro" id="IPR048333">
    <property type="entry name" value="HA2_WH"/>
</dbReference>
<evidence type="ECO:0000313" key="11">
    <source>
        <dbReference type="Proteomes" id="UP000054538"/>
    </source>
</evidence>
<dbReference type="OrthoDB" id="5600252at2759"/>
<evidence type="ECO:0000256" key="7">
    <source>
        <dbReference type="SAM" id="MobiDB-lite"/>
    </source>
</evidence>
<proteinExistence type="predicted"/>
<evidence type="ECO:0000256" key="1">
    <source>
        <dbReference type="ARBA" id="ARBA00012552"/>
    </source>
</evidence>
<dbReference type="Pfam" id="PF07717">
    <property type="entry name" value="OB_NTP_bind"/>
    <property type="match status" value="1"/>
</dbReference>
<dbReference type="InterPro" id="IPR056328">
    <property type="entry name" value="DSRM_DHX29"/>
</dbReference>
<dbReference type="Pfam" id="PF21010">
    <property type="entry name" value="HA2_C"/>
    <property type="match status" value="1"/>
</dbReference>
<comment type="catalytic activity">
    <reaction evidence="6">
        <text>ATP + H2O = ADP + phosphate + H(+)</text>
        <dbReference type="Rhea" id="RHEA:13065"/>
        <dbReference type="ChEBI" id="CHEBI:15377"/>
        <dbReference type="ChEBI" id="CHEBI:15378"/>
        <dbReference type="ChEBI" id="CHEBI:30616"/>
        <dbReference type="ChEBI" id="CHEBI:43474"/>
        <dbReference type="ChEBI" id="CHEBI:456216"/>
        <dbReference type="EC" id="3.6.4.13"/>
    </reaction>
</comment>
<dbReference type="HOGENOM" id="CLU_001832_4_0_1"/>
<name>A0A0D0E4W2_9AGAM</name>
<dbReference type="CDD" id="cd18791">
    <property type="entry name" value="SF2_C_RHA"/>
    <property type="match status" value="1"/>
</dbReference>
<dbReference type="GO" id="GO:0003723">
    <property type="term" value="F:RNA binding"/>
    <property type="evidence" value="ECO:0007669"/>
    <property type="project" value="TreeGrafter"/>
</dbReference>
<evidence type="ECO:0000256" key="5">
    <source>
        <dbReference type="ARBA" id="ARBA00022840"/>
    </source>
</evidence>
<keyword evidence="2" id="KW-0547">Nucleotide-binding</keyword>
<dbReference type="EMBL" id="KN824858">
    <property type="protein sequence ID" value="KIK99476.1"/>
    <property type="molecule type" value="Genomic_DNA"/>
</dbReference>
<reference evidence="10 11" key="1">
    <citation type="submission" date="2014-04" db="EMBL/GenBank/DDBJ databases">
        <authorList>
            <consortium name="DOE Joint Genome Institute"/>
            <person name="Kuo A."/>
            <person name="Kohler A."/>
            <person name="Jargeat P."/>
            <person name="Nagy L.G."/>
            <person name="Floudas D."/>
            <person name="Copeland A."/>
            <person name="Barry K.W."/>
            <person name="Cichocki N."/>
            <person name="Veneault-Fourrey C."/>
            <person name="LaButti K."/>
            <person name="Lindquist E.A."/>
            <person name="Lipzen A."/>
            <person name="Lundell T."/>
            <person name="Morin E."/>
            <person name="Murat C."/>
            <person name="Sun H."/>
            <person name="Tunlid A."/>
            <person name="Henrissat B."/>
            <person name="Grigoriev I.V."/>
            <person name="Hibbett D.S."/>
            <person name="Martin F."/>
            <person name="Nordberg H.P."/>
            <person name="Cantor M.N."/>
            <person name="Hua S.X."/>
        </authorList>
    </citation>
    <scope>NUCLEOTIDE SEQUENCE [LARGE SCALE GENOMIC DNA]</scope>
    <source>
        <strain evidence="10 11">Ve08.2h10</strain>
    </source>
</reference>
<feature type="region of interest" description="Disordered" evidence="7">
    <location>
        <begin position="512"/>
        <end position="548"/>
    </location>
</feature>
<dbReference type="CDD" id="cd17917">
    <property type="entry name" value="DEXHc_RHA-like"/>
    <property type="match status" value="1"/>
</dbReference>
<accession>A0A0D0E4W2</accession>
<dbReference type="GO" id="GO:0016787">
    <property type="term" value="F:hydrolase activity"/>
    <property type="evidence" value="ECO:0007669"/>
    <property type="project" value="UniProtKB-KW"/>
</dbReference>
<dbReference type="InterPro" id="IPR007502">
    <property type="entry name" value="Helicase-assoc_dom"/>
</dbReference>
<keyword evidence="11" id="KW-1185">Reference proteome</keyword>
<keyword evidence="3" id="KW-0378">Hydrolase</keyword>
<dbReference type="InterPro" id="IPR014001">
    <property type="entry name" value="Helicase_ATP-bd"/>
</dbReference>
<dbReference type="GO" id="GO:0003724">
    <property type="term" value="F:RNA helicase activity"/>
    <property type="evidence" value="ECO:0007669"/>
    <property type="project" value="UniProtKB-EC"/>
</dbReference>
<dbReference type="Gene3D" id="3.40.50.300">
    <property type="entry name" value="P-loop containing nucleotide triphosphate hydrolases"/>
    <property type="match status" value="2"/>
</dbReference>
<evidence type="ECO:0000256" key="3">
    <source>
        <dbReference type="ARBA" id="ARBA00022801"/>
    </source>
</evidence>
<sequence length="1344" mass="149075">MSLRKGIVKSGNAGNSSKSSAKASSSQSSQPTVSGISKDKPLFPPGSKYPLSLLHERCQKNGWEKPVIDARKHGEDWTFVALLSRINKKTSAKETVRFEPYPPYTRATALEARHWGATYALYRICNGIQLNRVLPPGPREYWSELAAEHKAAPDHQRWMYEADPFAARKEVDERQAKTAQRKEEKYIDHQGDSHKSSASPEFAQVPEVKMSTSLRNLVEDAVKKASALYDVDETTPSVLAGGDVPAITQQLRQLGFQAKQIQNAVTYLSLPTPMSSNLLSSISPLEACIEYLVLHVPESDLPRRFLPSDNSSNPFVVSGYSGAGDLKKRWVEDLVVKEAGFPAHVVKECMVDPNMVDNIDLLVVALCRRLVGDDSGPAKPNVDFEVYLLNLRDNADEIEALGAHFVDPCHISMPLFSAPVQLHVLLPPGTCADRTMPAVYVGSHSVAPYLRLHLLGELFRAMQQEDFIEPGEGFLMAAMRVLEDHWAHIETHGPPDMSTVVGHLVASRVVPQAPDRPYDGSDDKGSSRDASRKRKQARDGRSNEQVKKDFEAMCQSSTYTELLASRQRLPAFAAKAQFLDALNKNRVVIVVGETGCGKTTQLPQFILDSLICAGRGSNASIIVTQPRRISAISVAARVSAERADDGSVGYAIRGESKRDKRTKLLFCTTGVLLRQLATGDDLGNVTHVVVDEVHERSVEGDFLLLELREIISRHKNLKVVLMSATINHETFVRYFDNAPMLTIPGFAYPVTDKYLEDFIHLLSYVPPSARRCKKEDEDKEDEDQLKSQGLNEQDISSIQNIVTADRIDYQLIAALVKYITLSAATPGGILVFLPGVQEIRQCIEAMRSSLGSDNQAEIYPLHANLTNEEQRLVFKTTKDWKIIAATNVAETSITIDDVIYVIDGGKVKETSYNPEIGISSLVEQWITRAAARQRRGRAGRTQPGTCYKLYTRKQEGKMQYFPVPEILRTPLESISLTVKVMRENEDVKHFLKRAIDPPEVSAMDKAWSVLEELGAVDQEGKLTSLGRHMSMLPMDLRLGKMLLLGSILRCLNPVLTVVASLSAKPLFVSPMDKHKEANQAKLFFDTDQSDLLTDVNAYNKCMRLRSEGQSQSALRSFCEENFISAASVREITSLRQDFFSSLADLGFIPFSASPESPNLNVNSANPNVVKAAILGGLWPRVARVRLPTSAIKFDKVQAGTVQRENTAKEYRMYDLKNGRVFLHPSSVLFGESAWKSPFLAYFQMHQTTKVFVRGATEVPMYALLLFGGPVSVNHICGGLTVGNRDTTLKLRAWPRIGILVNQLRRLLEAQLQRCIDEGLVLGSDNNHLVSSAITALLERDGLTN</sequence>
<dbReference type="SUPFAM" id="SSF52540">
    <property type="entry name" value="P-loop containing nucleoside triphosphate hydrolases"/>
    <property type="match status" value="1"/>
</dbReference>
<dbReference type="PROSITE" id="PS51194">
    <property type="entry name" value="HELICASE_CTER"/>
    <property type="match status" value="1"/>
</dbReference>
<feature type="compositionally biased region" description="Low complexity" evidence="7">
    <location>
        <begin position="9"/>
        <end position="30"/>
    </location>
</feature>
<dbReference type="PANTHER" id="PTHR18934">
    <property type="entry name" value="ATP-DEPENDENT RNA HELICASE"/>
    <property type="match status" value="1"/>
</dbReference>
<organism evidence="10 11">
    <name type="scientific">Paxillus rubicundulus Ve08.2h10</name>
    <dbReference type="NCBI Taxonomy" id="930991"/>
    <lineage>
        <taxon>Eukaryota</taxon>
        <taxon>Fungi</taxon>
        <taxon>Dikarya</taxon>
        <taxon>Basidiomycota</taxon>
        <taxon>Agaricomycotina</taxon>
        <taxon>Agaricomycetes</taxon>
        <taxon>Agaricomycetidae</taxon>
        <taxon>Boletales</taxon>
        <taxon>Paxilineae</taxon>
        <taxon>Paxillaceae</taxon>
        <taxon>Paxillus</taxon>
    </lineage>
</organism>
<evidence type="ECO:0000256" key="6">
    <source>
        <dbReference type="ARBA" id="ARBA00047984"/>
    </source>
</evidence>
<dbReference type="InterPro" id="IPR001650">
    <property type="entry name" value="Helicase_C-like"/>
</dbReference>
<dbReference type="STRING" id="930991.A0A0D0E4W2"/>
<keyword evidence="5" id="KW-0067">ATP-binding</keyword>
<dbReference type="PANTHER" id="PTHR18934:SF267">
    <property type="entry name" value="ATP-DEPENDENT RNA HELICASE YLR419W-RELATED"/>
    <property type="match status" value="1"/>
</dbReference>
<feature type="domain" description="Helicase ATP-binding" evidence="8">
    <location>
        <begin position="579"/>
        <end position="744"/>
    </location>
</feature>
<dbReference type="SMART" id="SM00487">
    <property type="entry name" value="DEXDc"/>
    <property type="match status" value="1"/>
</dbReference>
<evidence type="ECO:0000313" key="10">
    <source>
        <dbReference type="EMBL" id="KIK99476.1"/>
    </source>
</evidence>
<dbReference type="Proteomes" id="UP000054538">
    <property type="component" value="Unassembled WGS sequence"/>
</dbReference>
<evidence type="ECO:0000259" key="9">
    <source>
        <dbReference type="PROSITE" id="PS51194"/>
    </source>
</evidence>
<feature type="region of interest" description="Disordered" evidence="7">
    <location>
        <begin position="172"/>
        <end position="204"/>
    </location>
</feature>
<dbReference type="PROSITE" id="PS51192">
    <property type="entry name" value="HELICASE_ATP_BIND_1"/>
    <property type="match status" value="1"/>
</dbReference>
<dbReference type="Pfam" id="PF24385">
    <property type="entry name" value="DSRM_DHX29"/>
    <property type="match status" value="1"/>
</dbReference>
<keyword evidence="4" id="KW-0347">Helicase</keyword>
<dbReference type="GO" id="GO:0005524">
    <property type="term" value="F:ATP binding"/>
    <property type="evidence" value="ECO:0007669"/>
    <property type="project" value="UniProtKB-KW"/>
</dbReference>
<gene>
    <name evidence="10" type="ORF">PAXRUDRAFT_30490</name>
</gene>
<dbReference type="Pfam" id="PF00271">
    <property type="entry name" value="Helicase_C"/>
    <property type="match status" value="1"/>
</dbReference>
<dbReference type="FunFam" id="1.20.120.1080:FF:000002">
    <property type="entry name" value="Putative ATP-dependent RNA helicase DHX36"/>
    <property type="match status" value="1"/>
</dbReference>
<dbReference type="Gene3D" id="1.20.120.1080">
    <property type="match status" value="1"/>
</dbReference>
<dbReference type="Pfam" id="PF00270">
    <property type="entry name" value="DEAD"/>
    <property type="match status" value="1"/>
</dbReference>
<dbReference type="Pfam" id="PF04408">
    <property type="entry name" value="WHD_HA2"/>
    <property type="match status" value="1"/>
</dbReference>
<feature type="domain" description="Helicase C-terminal" evidence="9">
    <location>
        <begin position="814"/>
        <end position="982"/>
    </location>
</feature>
<dbReference type="InParanoid" id="A0A0D0E4W2"/>
<dbReference type="InterPro" id="IPR011709">
    <property type="entry name" value="DEAD-box_helicase_OB_fold"/>
</dbReference>
<dbReference type="SMART" id="SM00490">
    <property type="entry name" value="HELICc"/>
    <property type="match status" value="1"/>
</dbReference>
<dbReference type="EC" id="3.6.4.13" evidence="1"/>
<evidence type="ECO:0000256" key="4">
    <source>
        <dbReference type="ARBA" id="ARBA00022806"/>
    </source>
</evidence>
<dbReference type="InterPro" id="IPR011545">
    <property type="entry name" value="DEAD/DEAH_box_helicase_dom"/>
</dbReference>
<dbReference type="SMART" id="SM00847">
    <property type="entry name" value="HA2"/>
    <property type="match status" value="1"/>
</dbReference>
<evidence type="ECO:0000256" key="2">
    <source>
        <dbReference type="ARBA" id="ARBA00022741"/>
    </source>
</evidence>
<protein>
    <recommendedName>
        <fullName evidence="1">RNA helicase</fullName>
        <ecNumber evidence="1">3.6.4.13</ecNumber>
    </recommendedName>
</protein>
<feature type="compositionally biased region" description="Basic and acidic residues" evidence="7">
    <location>
        <begin position="172"/>
        <end position="195"/>
    </location>
</feature>
<reference evidence="11" key="2">
    <citation type="submission" date="2015-01" db="EMBL/GenBank/DDBJ databases">
        <title>Evolutionary Origins and Diversification of the Mycorrhizal Mutualists.</title>
        <authorList>
            <consortium name="DOE Joint Genome Institute"/>
            <consortium name="Mycorrhizal Genomics Consortium"/>
            <person name="Kohler A."/>
            <person name="Kuo A."/>
            <person name="Nagy L.G."/>
            <person name="Floudas D."/>
            <person name="Copeland A."/>
            <person name="Barry K.W."/>
            <person name="Cichocki N."/>
            <person name="Veneault-Fourrey C."/>
            <person name="LaButti K."/>
            <person name="Lindquist E.A."/>
            <person name="Lipzen A."/>
            <person name="Lundell T."/>
            <person name="Morin E."/>
            <person name="Murat C."/>
            <person name="Riley R."/>
            <person name="Ohm R."/>
            <person name="Sun H."/>
            <person name="Tunlid A."/>
            <person name="Henrissat B."/>
            <person name="Grigoriev I.V."/>
            <person name="Hibbett D.S."/>
            <person name="Martin F."/>
        </authorList>
    </citation>
    <scope>NUCLEOTIDE SEQUENCE [LARGE SCALE GENOMIC DNA]</scope>
    <source>
        <strain evidence="11">Ve08.2h10</strain>
    </source>
</reference>
<evidence type="ECO:0000259" key="8">
    <source>
        <dbReference type="PROSITE" id="PS51192"/>
    </source>
</evidence>
<feature type="compositionally biased region" description="Basic and acidic residues" evidence="7">
    <location>
        <begin position="516"/>
        <end position="530"/>
    </location>
</feature>
<dbReference type="FunFam" id="3.40.50.300:FF:000500">
    <property type="entry name" value="ATP-dependent RNA helicase DHX29"/>
    <property type="match status" value="1"/>
</dbReference>
<dbReference type="InterPro" id="IPR027417">
    <property type="entry name" value="P-loop_NTPase"/>
</dbReference>
<feature type="compositionally biased region" description="Basic and acidic residues" evidence="7">
    <location>
        <begin position="537"/>
        <end position="548"/>
    </location>
</feature>